<feature type="domain" description="Aminoacyl-transfer RNA synthetases class-II family profile" evidence="7">
    <location>
        <begin position="29"/>
        <end position="332"/>
    </location>
</feature>
<evidence type="ECO:0000256" key="5">
    <source>
        <dbReference type="HAMAP-Rule" id="MF_00127"/>
    </source>
</evidence>
<gene>
    <name evidence="5" type="primary">hisS</name>
    <name evidence="8" type="ORF">COU07_02680</name>
</gene>
<reference evidence="9" key="1">
    <citation type="submission" date="2017-09" db="EMBL/GenBank/DDBJ databases">
        <title>Depth-based differentiation of microbial function through sediment-hosted aquifers and enrichment of novel symbionts in the deep terrestrial subsurface.</title>
        <authorList>
            <person name="Probst A.J."/>
            <person name="Ladd B."/>
            <person name="Jarett J.K."/>
            <person name="Geller-Mcgrath D.E."/>
            <person name="Sieber C.M.K."/>
            <person name="Emerson J.B."/>
            <person name="Anantharaman K."/>
            <person name="Thomas B.C."/>
            <person name="Malmstrom R."/>
            <person name="Stieglmeier M."/>
            <person name="Klingl A."/>
            <person name="Woyke T."/>
            <person name="Ryan C.M."/>
            <person name="Banfield J.F."/>
        </authorList>
    </citation>
    <scope>NUCLEOTIDE SEQUENCE [LARGE SCALE GENOMIC DNA]</scope>
</reference>
<feature type="binding site" evidence="6">
    <location>
        <position position="140"/>
    </location>
    <ligand>
        <name>L-histidine</name>
        <dbReference type="ChEBI" id="CHEBI:57595"/>
    </ligand>
</feature>
<dbReference type="PIRSF" id="PIRSF001549">
    <property type="entry name" value="His-tRNA_synth"/>
    <property type="match status" value="1"/>
</dbReference>
<dbReference type="AlphaFoldDB" id="A0A2H0URR5"/>
<evidence type="ECO:0000313" key="9">
    <source>
        <dbReference type="Proteomes" id="UP000231157"/>
    </source>
</evidence>
<dbReference type="InterPro" id="IPR006195">
    <property type="entry name" value="aa-tRNA-synth_II"/>
</dbReference>
<keyword evidence="3 5" id="KW-0030">Aminoacyl-tRNA synthetase</keyword>
<keyword evidence="5" id="KW-0067">ATP-binding</keyword>
<feature type="binding site" evidence="6">
    <location>
        <position position="136"/>
    </location>
    <ligand>
        <name>L-histidine</name>
        <dbReference type="ChEBI" id="CHEBI:57595"/>
    </ligand>
</feature>
<dbReference type="InterPro" id="IPR041715">
    <property type="entry name" value="HisRS-like_core"/>
</dbReference>
<feature type="binding site" evidence="6">
    <location>
        <position position="122"/>
    </location>
    <ligand>
        <name>L-histidine</name>
        <dbReference type="ChEBI" id="CHEBI:57595"/>
    </ligand>
</feature>
<accession>A0A2H0URR5</accession>
<dbReference type="InterPro" id="IPR045864">
    <property type="entry name" value="aa-tRNA-synth_II/BPL/LPL"/>
</dbReference>
<dbReference type="SUPFAM" id="SSF52954">
    <property type="entry name" value="Class II aaRS ABD-related"/>
    <property type="match status" value="1"/>
</dbReference>
<dbReference type="GO" id="GO:0005737">
    <property type="term" value="C:cytoplasm"/>
    <property type="evidence" value="ECO:0007669"/>
    <property type="project" value="UniProtKB-SubCell"/>
</dbReference>
<comment type="subunit">
    <text evidence="5">Homodimer.</text>
</comment>
<comment type="similarity">
    <text evidence="1 5">Belongs to the class-II aminoacyl-tRNA synthetase family.</text>
</comment>
<dbReference type="EMBL" id="PFAZ01000007">
    <property type="protein sequence ID" value="PIR89110.1"/>
    <property type="molecule type" value="Genomic_DNA"/>
</dbReference>
<organism evidence="8 9">
    <name type="scientific">Candidatus Harrisonbacteria bacterium CG10_big_fil_rev_8_21_14_0_10_40_38</name>
    <dbReference type="NCBI Taxonomy" id="1974583"/>
    <lineage>
        <taxon>Bacteria</taxon>
        <taxon>Candidatus Harrisoniibacteriota</taxon>
    </lineage>
</organism>
<evidence type="ECO:0000256" key="2">
    <source>
        <dbReference type="ARBA" id="ARBA00022741"/>
    </source>
</evidence>
<dbReference type="Pfam" id="PF13393">
    <property type="entry name" value="tRNA-synt_His"/>
    <property type="match status" value="2"/>
</dbReference>
<dbReference type="HAMAP" id="MF_00127">
    <property type="entry name" value="His_tRNA_synth"/>
    <property type="match status" value="1"/>
</dbReference>
<comment type="catalytic activity">
    <reaction evidence="4 5">
        <text>tRNA(His) + L-histidine + ATP = L-histidyl-tRNA(His) + AMP + diphosphate + H(+)</text>
        <dbReference type="Rhea" id="RHEA:17313"/>
        <dbReference type="Rhea" id="RHEA-COMP:9665"/>
        <dbReference type="Rhea" id="RHEA-COMP:9689"/>
        <dbReference type="ChEBI" id="CHEBI:15378"/>
        <dbReference type="ChEBI" id="CHEBI:30616"/>
        <dbReference type="ChEBI" id="CHEBI:33019"/>
        <dbReference type="ChEBI" id="CHEBI:57595"/>
        <dbReference type="ChEBI" id="CHEBI:78442"/>
        <dbReference type="ChEBI" id="CHEBI:78527"/>
        <dbReference type="ChEBI" id="CHEBI:456215"/>
        <dbReference type="EC" id="6.1.1.21"/>
    </reaction>
</comment>
<comment type="subcellular location">
    <subcellularLocation>
        <location evidence="5">Cytoplasm</location>
    </subcellularLocation>
</comment>
<dbReference type="InterPro" id="IPR015807">
    <property type="entry name" value="His-tRNA-ligase"/>
</dbReference>
<dbReference type="Pfam" id="PF03129">
    <property type="entry name" value="HGTP_anticodon"/>
    <property type="match status" value="1"/>
</dbReference>
<dbReference type="Proteomes" id="UP000231157">
    <property type="component" value="Unassembled WGS sequence"/>
</dbReference>
<dbReference type="PROSITE" id="PS50862">
    <property type="entry name" value="AA_TRNA_LIGASE_II"/>
    <property type="match status" value="1"/>
</dbReference>
<keyword evidence="5" id="KW-0648">Protein biosynthesis</keyword>
<keyword evidence="5" id="KW-0963">Cytoplasm</keyword>
<dbReference type="InterPro" id="IPR004516">
    <property type="entry name" value="HisRS/HisZ"/>
</dbReference>
<dbReference type="NCBIfam" id="TIGR00442">
    <property type="entry name" value="hisS"/>
    <property type="match status" value="1"/>
</dbReference>
<evidence type="ECO:0000259" key="7">
    <source>
        <dbReference type="PROSITE" id="PS50862"/>
    </source>
</evidence>
<evidence type="ECO:0000256" key="4">
    <source>
        <dbReference type="ARBA" id="ARBA00047639"/>
    </source>
</evidence>
<dbReference type="GO" id="GO:0004821">
    <property type="term" value="F:histidine-tRNA ligase activity"/>
    <property type="evidence" value="ECO:0007669"/>
    <property type="project" value="UniProtKB-UniRule"/>
</dbReference>
<dbReference type="InterPro" id="IPR036621">
    <property type="entry name" value="Anticodon-bd_dom_sf"/>
</dbReference>
<keyword evidence="5 8" id="KW-0436">Ligase</keyword>
<dbReference type="PANTHER" id="PTHR43707:SF1">
    <property type="entry name" value="HISTIDINE--TRNA LIGASE, MITOCHONDRIAL-RELATED"/>
    <property type="match status" value="1"/>
</dbReference>
<feature type="binding site" evidence="6">
    <location>
        <begin position="272"/>
        <end position="273"/>
    </location>
    <ligand>
        <name>L-histidine</name>
        <dbReference type="ChEBI" id="CHEBI:57595"/>
    </ligand>
</feature>
<dbReference type="SUPFAM" id="SSF55681">
    <property type="entry name" value="Class II aaRS and biotin synthetases"/>
    <property type="match status" value="1"/>
</dbReference>
<dbReference type="GO" id="GO:0006427">
    <property type="term" value="P:histidyl-tRNA aminoacylation"/>
    <property type="evidence" value="ECO:0007669"/>
    <property type="project" value="UniProtKB-UniRule"/>
</dbReference>
<dbReference type="InterPro" id="IPR004154">
    <property type="entry name" value="Anticodon-bd"/>
</dbReference>
<protein>
    <recommendedName>
        <fullName evidence="5">Histidine--tRNA ligase</fullName>
        <ecNumber evidence="5">6.1.1.21</ecNumber>
    </recommendedName>
    <alternativeName>
        <fullName evidence="5">Histidyl-tRNA synthetase</fullName>
        <shortName evidence="5">HisRS</shortName>
    </alternativeName>
</protein>
<dbReference type="PANTHER" id="PTHR43707">
    <property type="entry name" value="HISTIDYL-TRNA SYNTHETASE"/>
    <property type="match status" value="1"/>
</dbReference>
<proteinExistence type="inferred from homology"/>
<dbReference type="Gene3D" id="3.30.930.10">
    <property type="entry name" value="Bira Bifunctional Protein, Domain 2"/>
    <property type="match status" value="1"/>
</dbReference>
<dbReference type="GO" id="GO:0005524">
    <property type="term" value="F:ATP binding"/>
    <property type="evidence" value="ECO:0007669"/>
    <property type="project" value="UniProtKB-UniRule"/>
</dbReference>
<sequence>MPKESKKKKAAQIQRVKGMHDILPDDQWLWDQVRSATKKIAEYYNFVRLDTPVLEQASLFERTVGEATDIVEKQMFIVQTKGKERLVMRPEWTAGAARAYIENSLSQRGFPVKLYTDLSLFRYEQPQEGRFREFHQLDLEIISSENDPIYDVQIMLVLTRIIESLKIKGFSISVNSIGCKSCRPPYKKELQNYYKGVKSQLCADCARRLEANPLRLLDCKEEKCVELKKNAPIIIDHLCNTCHNHFKQVLEYLDEVQLPYALDHHLVRGLDYYTKTVFEINCEGVDFAIAGGGRYDYLIELLGGKNTPAVGAAAGIERLIKVMKMQNPEKKPKEKQKIFLVHIGELAKKKSLSLIEELRKANIEITESLGKESLKAQLRVADKEGCPYALIFGQREAFEDNIILRDLKTGTQETVMLRKLAETLKKRS</sequence>
<keyword evidence="2 5" id="KW-0547">Nucleotide-binding</keyword>
<dbReference type="CDD" id="cd00773">
    <property type="entry name" value="HisRS-like_core"/>
    <property type="match status" value="1"/>
</dbReference>
<dbReference type="Gene3D" id="3.40.50.800">
    <property type="entry name" value="Anticodon-binding domain"/>
    <property type="match status" value="1"/>
</dbReference>
<evidence type="ECO:0000256" key="6">
    <source>
        <dbReference type="PIRSR" id="PIRSR001549-1"/>
    </source>
</evidence>
<name>A0A2H0URR5_9BACT</name>
<evidence type="ECO:0000256" key="1">
    <source>
        <dbReference type="ARBA" id="ARBA00008226"/>
    </source>
</evidence>
<evidence type="ECO:0000313" key="8">
    <source>
        <dbReference type="EMBL" id="PIR89110.1"/>
    </source>
</evidence>
<feature type="binding site" evidence="6">
    <location>
        <position position="268"/>
    </location>
    <ligand>
        <name>L-histidine</name>
        <dbReference type="ChEBI" id="CHEBI:57595"/>
    </ligand>
</feature>
<dbReference type="EC" id="6.1.1.21" evidence="5"/>
<comment type="caution">
    <text evidence="8">The sequence shown here is derived from an EMBL/GenBank/DDBJ whole genome shotgun (WGS) entry which is preliminary data.</text>
</comment>
<feature type="binding site" evidence="6">
    <location>
        <begin position="91"/>
        <end position="93"/>
    </location>
    <ligand>
        <name>L-histidine</name>
        <dbReference type="ChEBI" id="CHEBI:57595"/>
    </ligand>
</feature>
<evidence type="ECO:0000256" key="3">
    <source>
        <dbReference type="ARBA" id="ARBA00023146"/>
    </source>
</evidence>